<evidence type="ECO:0000313" key="2">
    <source>
        <dbReference type="Proteomes" id="UP001157006"/>
    </source>
</evidence>
<evidence type="ECO:0008006" key="3">
    <source>
        <dbReference type="Google" id="ProtNLM"/>
    </source>
</evidence>
<evidence type="ECO:0000313" key="1">
    <source>
        <dbReference type="EMBL" id="CAI8597781.1"/>
    </source>
</evidence>
<protein>
    <recommendedName>
        <fullName evidence="3">Replication protein</fullName>
    </recommendedName>
</protein>
<dbReference type="Proteomes" id="UP001157006">
    <property type="component" value="Chromosome 2"/>
</dbReference>
<reference evidence="1 2" key="1">
    <citation type="submission" date="2023-01" db="EMBL/GenBank/DDBJ databases">
        <authorList>
            <person name="Kreplak J."/>
        </authorList>
    </citation>
    <scope>NUCLEOTIDE SEQUENCE [LARGE SCALE GENOMIC DNA]</scope>
</reference>
<accession>A0AAV0ZIM5</accession>
<sequence>MDYLIDVIGILSSVGREKVYERNRVATKFKVIELESNGIKLEYTLFGLYVNALDAFLQSGCNGNVVVVAQYLKVKLIVKIILFVLYSKRIFCPKCEKYVWTIVPSYRIKFRVIDETDFVTFVVFYRDCYLLTKKICVDLIDQMDCDDEPTILPTVIGELVEQIMLFKIVLNNDVNSGFEQSFCVKKLCPDQEIVAKFKNVVHVLYIVVHNVSVS</sequence>
<dbReference type="AlphaFoldDB" id="A0AAV0ZIM5"/>
<name>A0AAV0ZIM5_VICFA</name>
<gene>
    <name evidence="1" type="ORF">VFH_II097280</name>
</gene>
<dbReference type="EMBL" id="OX451737">
    <property type="protein sequence ID" value="CAI8597781.1"/>
    <property type="molecule type" value="Genomic_DNA"/>
</dbReference>
<keyword evidence="2" id="KW-1185">Reference proteome</keyword>
<dbReference type="Gene3D" id="2.40.50.140">
    <property type="entry name" value="Nucleic acid-binding proteins"/>
    <property type="match status" value="1"/>
</dbReference>
<dbReference type="SUPFAM" id="SSF50249">
    <property type="entry name" value="Nucleic acid-binding proteins"/>
    <property type="match status" value="1"/>
</dbReference>
<organism evidence="1 2">
    <name type="scientific">Vicia faba</name>
    <name type="common">Broad bean</name>
    <name type="synonym">Faba vulgaris</name>
    <dbReference type="NCBI Taxonomy" id="3906"/>
    <lineage>
        <taxon>Eukaryota</taxon>
        <taxon>Viridiplantae</taxon>
        <taxon>Streptophyta</taxon>
        <taxon>Embryophyta</taxon>
        <taxon>Tracheophyta</taxon>
        <taxon>Spermatophyta</taxon>
        <taxon>Magnoliopsida</taxon>
        <taxon>eudicotyledons</taxon>
        <taxon>Gunneridae</taxon>
        <taxon>Pentapetalae</taxon>
        <taxon>rosids</taxon>
        <taxon>fabids</taxon>
        <taxon>Fabales</taxon>
        <taxon>Fabaceae</taxon>
        <taxon>Papilionoideae</taxon>
        <taxon>50 kb inversion clade</taxon>
        <taxon>NPAAA clade</taxon>
        <taxon>Hologalegina</taxon>
        <taxon>IRL clade</taxon>
        <taxon>Fabeae</taxon>
        <taxon>Vicia</taxon>
    </lineage>
</organism>
<dbReference type="InterPro" id="IPR012340">
    <property type="entry name" value="NA-bd_OB-fold"/>
</dbReference>
<proteinExistence type="predicted"/>